<dbReference type="Proteomes" id="UP001289581">
    <property type="component" value="Unassembled WGS sequence"/>
</dbReference>
<evidence type="ECO:0000313" key="3">
    <source>
        <dbReference type="EMBL" id="MEA1305873.1"/>
    </source>
</evidence>
<feature type="domain" description="Spore protein YkvP/CgeB glycosyl transferase-like" evidence="2">
    <location>
        <begin position="232"/>
        <end position="382"/>
    </location>
</feature>
<comment type="caution">
    <text evidence="3">The sequence shown here is derived from an EMBL/GenBank/DDBJ whole genome shotgun (WGS) entry which is preliminary data.</text>
</comment>
<dbReference type="EMBL" id="JAXBCZ010000002">
    <property type="protein sequence ID" value="MEA1305873.1"/>
    <property type="molecule type" value="Genomic_DNA"/>
</dbReference>
<organism evidence="3 4">
    <name type="scientific">Actinomyces oris</name>
    <dbReference type="NCBI Taxonomy" id="544580"/>
    <lineage>
        <taxon>Bacteria</taxon>
        <taxon>Bacillati</taxon>
        <taxon>Actinomycetota</taxon>
        <taxon>Actinomycetes</taxon>
        <taxon>Actinomycetales</taxon>
        <taxon>Actinomycetaceae</taxon>
        <taxon>Actinomyces</taxon>
    </lineage>
</organism>
<dbReference type="InterPro" id="IPR055259">
    <property type="entry name" value="YkvP/CgeB_Glyco_trans-like"/>
</dbReference>
<evidence type="ECO:0000259" key="2">
    <source>
        <dbReference type="Pfam" id="PF13524"/>
    </source>
</evidence>
<gene>
    <name evidence="3" type="ORF">QU665_12490</name>
</gene>
<dbReference type="SUPFAM" id="SSF53756">
    <property type="entry name" value="UDP-Glycosyltransferase/glycogen phosphorylase"/>
    <property type="match status" value="1"/>
</dbReference>
<proteinExistence type="predicted"/>
<sequence>MSASSMDGGGGAVAGSGAGRLMVFHTPFPLQSGRLAASILRPLAMRQAFTDIGYRVMEVSGYAAERRQAMRRVRAAIAAGDVPAFVYGENATIPNALTEPRHLPPHPLLDLSFFRDCQRAGAPVGIFYRDIYWRFRQFRQGINPILEAGLQATYRGELLAYRRLGIHLFLPSRAMGRHIPFLTPERASALPPGAPAVETGDEGRTVVESRDAAELDLLFVGVLQDNYRLDACLQAVSQTPGTRVTLCVRQETWEETREHYAPLLPAGRADVVHRSGSELLPLYERADLGVLFTEPNPYWDFAVPYKLYEYLAHELPVVAVRGTQTGRLVQEMGIGWVLEYDAEALSALLRHLREAPEEIEAVRRRMREVVPSQTWQARARQVAEELAGSPGGPARHQPVKERDHG</sequence>
<protein>
    <submittedName>
        <fullName evidence="3">Glycosyltransferase</fullName>
    </submittedName>
</protein>
<dbReference type="RefSeq" id="WP_322913370.1">
    <property type="nucleotide sequence ID" value="NZ_JAXBCZ010000002.1"/>
</dbReference>
<dbReference type="Gene3D" id="3.40.50.2000">
    <property type="entry name" value="Glycogen Phosphorylase B"/>
    <property type="match status" value="1"/>
</dbReference>
<feature type="region of interest" description="Disordered" evidence="1">
    <location>
        <begin position="380"/>
        <end position="405"/>
    </location>
</feature>
<dbReference type="Pfam" id="PF13524">
    <property type="entry name" value="Glyco_trans_1_2"/>
    <property type="match status" value="1"/>
</dbReference>
<accession>A0AAW9KHM9</accession>
<dbReference type="AlphaFoldDB" id="A0AAW9KHM9"/>
<name>A0AAW9KHM9_9ACTO</name>
<keyword evidence="4" id="KW-1185">Reference proteome</keyword>
<reference evidence="3 4" key="1">
    <citation type="submission" date="2023-06" db="EMBL/GenBank/DDBJ databases">
        <title>Actinomyces orist ORNL 0101 HMT-893 genome.</title>
        <authorList>
            <person name="Johnston C.D."/>
            <person name="Chen T."/>
            <person name="Dewhirst F.E."/>
        </authorList>
    </citation>
    <scope>NUCLEOTIDE SEQUENCE [LARGE SCALE GENOMIC DNA]</scope>
    <source>
        <strain evidence="3 4">ORNL 0101</strain>
    </source>
</reference>
<evidence type="ECO:0000256" key="1">
    <source>
        <dbReference type="SAM" id="MobiDB-lite"/>
    </source>
</evidence>
<evidence type="ECO:0000313" key="4">
    <source>
        <dbReference type="Proteomes" id="UP001289581"/>
    </source>
</evidence>